<dbReference type="CDD" id="cd03215">
    <property type="entry name" value="ABC_Carb_Monos_II"/>
    <property type="match status" value="1"/>
</dbReference>
<proteinExistence type="predicted"/>
<keyword evidence="1" id="KW-0813">Transport</keyword>
<gene>
    <name evidence="6" type="ORF">D4N35_003370</name>
</gene>
<dbReference type="PANTHER" id="PTHR43790">
    <property type="entry name" value="CARBOHYDRATE TRANSPORT ATP-BINDING PROTEIN MG119-RELATED"/>
    <property type="match status" value="1"/>
</dbReference>
<keyword evidence="3" id="KW-0547">Nucleotide-binding</keyword>
<dbReference type="InterPro" id="IPR017871">
    <property type="entry name" value="ABC_transporter-like_CS"/>
</dbReference>
<feature type="domain" description="ABC transporter" evidence="5">
    <location>
        <begin position="262"/>
        <end position="507"/>
    </location>
</feature>
<comment type="caution">
    <text evidence="6">The sequence shown here is derived from an EMBL/GenBank/DDBJ whole genome shotgun (WGS) entry which is preliminary data.</text>
</comment>
<dbReference type="InterPro" id="IPR027417">
    <property type="entry name" value="P-loop_NTPase"/>
</dbReference>
<evidence type="ECO:0000313" key="6">
    <source>
        <dbReference type="EMBL" id="RWR13954.1"/>
    </source>
</evidence>
<accession>A0A443J0H8</accession>
<protein>
    <submittedName>
        <fullName evidence="6">Sugar ABC transporter ATP-binding protein</fullName>
    </submittedName>
</protein>
<dbReference type="SUPFAM" id="SSF52540">
    <property type="entry name" value="P-loop containing nucleoside triphosphate hydrolases"/>
    <property type="match status" value="2"/>
</dbReference>
<keyword evidence="7" id="KW-1185">Reference proteome</keyword>
<dbReference type="AlphaFoldDB" id="A0A443J0H8"/>
<evidence type="ECO:0000256" key="2">
    <source>
        <dbReference type="ARBA" id="ARBA00022737"/>
    </source>
</evidence>
<organism evidence="6 7">
    <name type="scientific">Siminovitchia fortis</name>
    <dbReference type="NCBI Taxonomy" id="254758"/>
    <lineage>
        <taxon>Bacteria</taxon>
        <taxon>Bacillati</taxon>
        <taxon>Bacillota</taxon>
        <taxon>Bacilli</taxon>
        <taxon>Bacillales</taxon>
        <taxon>Bacillaceae</taxon>
        <taxon>Siminovitchia</taxon>
    </lineage>
</organism>
<dbReference type="InterPro" id="IPR003593">
    <property type="entry name" value="AAA+_ATPase"/>
</dbReference>
<evidence type="ECO:0000256" key="1">
    <source>
        <dbReference type="ARBA" id="ARBA00022448"/>
    </source>
</evidence>
<dbReference type="InterPro" id="IPR003439">
    <property type="entry name" value="ABC_transporter-like_ATP-bd"/>
</dbReference>
<dbReference type="Proteomes" id="UP000273811">
    <property type="component" value="Unassembled WGS sequence"/>
</dbReference>
<evidence type="ECO:0000313" key="7">
    <source>
        <dbReference type="Proteomes" id="UP000273811"/>
    </source>
</evidence>
<dbReference type="GO" id="GO:0016887">
    <property type="term" value="F:ATP hydrolysis activity"/>
    <property type="evidence" value="ECO:0007669"/>
    <property type="project" value="InterPro"/>
</dbReference>
<dbReference type="InterPro" id="IPR050107">
    <property type="entry name" value="ABC_carbohydrate_import_ATPase"/>
</dbReference>
<dbReference type="Pfam" id="PF00005">
    <property type="entry name" value="ABC_tran"/>
    <property type="match status" value="2"/>
</dbReference>
<dbReference type="EMBL" id="QYTU02000004">
    <property type="protein sequence ID" value="RWR13954.1"/>
    <property type="molecule type" value="Genomic_DNA"/>
</dbReference>
<reference evidence="6" key="1">
    <citation type="submission" date="2018-12" db="EMBL/GenBank/DDBJ databases">
        <authorList>
            <person name="Sun L."/>
            <person name="Chen Z."/>
        </authorList>
    </citation>
    <scope>NUCLEOTIDE SEQUENCE [LARGE SCALE GENOMIC DNA]</scope>
    <source>
        <strain evidence="6">DSM 16012</strain>
    </source>
</reference>
<dbReference type="Gene3D" id="3.40.50.300">
    <property type="entry name" value="P-loop containing nucleotide triphosphate hydrolases"/>
    <property type="match status" value="2"/>
</dbReference>
<dbReference type="PROSITE" id="PS50893">
    <property type="entry name" value="ABC_TRANSPORTER_2"/>
    <property type="match status" value="2"/>
</dbReference>
<evidence type="ECO:0000256" key="3">
    <source>
        <dbReference type="ARBA" id="ARBA00022741"/>
    </source>
</evidence>
<evidence type="ECO:0000256" key="4">
    <source>
        <dbReference type="ARBA" id="ARBA00022840"/>
    </source>
</evidence>
<evidence type="ECO:0000259" key="5">
    <source>
        <dbReference type="PROSITE" id="PS50893"/>
    </source>
</evidence>
<keyword evidence="2" id="KW-0677">Repeat</keyword>
<keyword evidence="4 6" id="KW-0067">ATP-binding</keyword>
<dbReference type="SMART" id="SM00382">
    <property type="entry name" value="AAA"/>
    <property type="match status" value="2"/>
</dbReference>
<sequence>MEKSEKTLLKMENINIEFPGVKALTDVHFEMETGSIRALIGANGAGKSTLMKVLSGAYNHYTGKISFNNEEVIIKTPKDGKDLGIDIVYQEVDTALIPHLTVGENIMLDMIVNDMGKRQIINWRNIHYEANKVLERLNIKIDTKKIVSQLDLADKQMILIARSIVKERKFLILDEPTAPLSNRETKELFRIIKDLAGNQNIGVIFISHRLPELFEICEDITIMKDGKVVTSQPISDLTTQQVVELMLGKTFEEEFTRADRQIGNETIFEINSLNDKEGKVNDVSLHVRKGEIVGIAGLVGAGKTELCKTIFGAHQIDSGAVKLYGKSLNIRSPHHAVIQGLALVPEERRKEGVLVDESVYMNLTAASLNKYTTATGVLQPKLERNTARKMIGSLGIKTPNERQKVSLLSGGNQQKVAVGKWLLSNAEIYIFDEPTKGVDVGAKKEIFDLIGDLANDQKGVIYASSELSEIMAITDRIYVMYDNRVVKELVTRETTEEEVMYFSTGGN</sequence>
<feature type="domain" description="ABC transporter" evidence="5">
    <location>
        <begin position="9"/>
        <end position="250"/>
    </location>
</feature>
<dbReference type="PANTHER" id="PTHR43790:SF9">
    <property type="entry name" value="GALACTOFURANOSE TRANSPORTER ATP-BINDING PROTEIN YTFR"/>
    <property type="match status" value="1"/>
</dbReference>
<dbReference type="OrthoDB" id="9771863at2"/>
<dbReference type="PROSITE" id="PS00211">
    <property type="entry name" value="ABC_TRANSPORTER_1"/>
    <property type="match status" value="1"/>
</dbReference>
<dbReference type="CDD" id="cd03216">
    <property type="entry name" value="ABC_Carb_Monos_I"/>
    <property type="match status" value="1"/>
</dbReference>
<name>A0A443J0H8_9BACI</name>
<dbReference type="GO" id="GO:0005524">
    <property type="term" value="F:ATP binding"/>
    <property type="evidence" value="ECO:0007669"/>
    <property type="project" value="UniProtKB-KW"/>
</dbReference>
<dbReference type="RefSeq" id="WP_120069985.1">
    <property type="nucleotide sequence ID" value="NZ_CP126113.1"/>
</dbReference>